<dbReference type="AlphaFoldDB" id="A0AAU7BIQ5"/>
<keyword evidence="1" id="KW-0808">Transferase</keyword>
<reference evidence="5" key="2">
    <citation type="submission" date="2024-05" db="EMBL/GenBank/DDBJ databases">
        <authorList>
            <person name="Mellies J."/>
            <person name="Newton I."/>
        </authorList>
    </citation>
    <scope>NUCLEOTIDE SEQUENCE</scope>
    <source>
        <strain evidence="5">13.2</strain>
    </source>
</reference>
<evidence type="ECO:0000256" key="1">
    <source>
        <dbReference type="ARBA" id="ARBA00022679"/>
    </source>
</evidence>
<name>A0AAU7BIQ5_9PSED</name>
<dbReference type="GO" id="GO:0006633">
    <property type="term" value="P:fatty acid biosynthetic process"/>
    <property type="evidence" value="ECO:0007669"/>
    <property type="project" value="InterPro"/>
</dbReference>
<reference evidence="5" key="1">
    <citation type="journal article" date="2019" name="Microbiol. Resour. Announc.">
        <title>Draft Genome Sequences of Five Environmental Bacterial Isolates That Degrade Polyethylene Terephthalate Plastic.</title>
        <authorList>
            <person name="Leon-Zayas R."/>
            <person name="Roberts C."/>
            <person name="Vague M."/>
            <person name="Mellies J.L."/>
        </authorList>
    </citation>
    <scope>NUCLEOTIDE SEQUENCE</scope>
    <source>
        <strain evidence="5">13.2</strain>
    </source>
</reference>
<proteinExistence type="predicted"/>
<protein>
    <submittedName>
        <fullName evidence="5">Ketoacyl-ACP synthase III</fullName>
    </submittedName>
</protein>
<dbReference type="InterPro" id="IPR013751">
    <property type="entry name" value="ACP_syn_III_N"/>
</dbReference>
<dbReference type="CDD" id="cd00830">
    <property type="entry name" value="KAS_III"/>
    <property type="match status" value="1"/>
</dbReference>
<dbReference type="Gene3D" id="3.40.47.10">
    <property type="match status" value="1"/>
</dbReference>
<organism evidence="5">
    <name type="scientific">Pseudomonas sp. 13.2</name>
    <dbReference type="NCBI Taxonomy" id="3144665"/>
    <lineage>
        <taxon>Bacteria</taxon>
        <taxon>Pseudomonadati</taxon>
        <taxon>Pseudomonadota</taxon>
        <taxon>Gammaproteobacteria</taxon>
        <taxon>Pseudomonadales</taxon>
        <taxon>Pseudomonadaceae</taxon>
        <taxon>Pseudomonas</taxon>
    </lineage>
</organism>
<dbReference type="GO" id="GO:0004315">
    <property type="term" value="F:3-oxoacyl-[acyl-carrier-protein] synthase activity"/>
    <property type="evidence" value="ECO:0007669"/>
    <property type="project" value="InterPro"/>
</dbReference>
<evidence type="ECO:0000259" key="3">
    <source>
        <dbReference type="Pfam" id="PF08541"/>
    </source>
</evidence>
<dbReference type="InterPro" id="IPR016039">
    <property type="entry name" value="Thiolase-like"/>
</dbReference>
<feature type="domain" description="Beta-ketoacyl-[acyl-carrier-protein] synthase III C-terminal" evidence="3">
    <location>
        <begin position="237"/>
        <end position="320"/>
    </location>
</feature>
<sequence length="338" mass="35691">MKVGLAGVRIAALTAALPEQRLALTELAGEFGAQEVKRIIHSTGIETVRIAGSLTTGALCEAAARHLLACSGKAAADIDAVVVVTQTPDDLMPGVAVQLQQRLGLSEHCVAFDINYGCSGYIYGLYQAAMLIRAGGCRQVLLCTGDVTSTLLDPADRQVRMVFGDAASATLLEAGEGGIDLLIRSQGGREHLYTPWRSPPPEGGSRQAGYLHMNGTAIMNFALNGVPPAIEELLLHCGLTLEDVPILALHQANGFMLNYLRKLLGVERAKVPINMREVGNTGPSSIPLLLASLPAADWPQREHVVLCGFGVGLSLGAARVDLSSTHFYEPVEVPQVAA</sequence>
<dbReference type="PANTHER" id="PTHR34069:SF2">
    <property type="entry name" value="BETA-KETOACYL-[ACYL-CARRIER-PROTEIN] SYNTHASE III"/>
    <property type="match status" value="1"/>
</dbReference>
<dbReference type="InterPro" id="IPR013747">
    <property type="entry name" value="ACP_syn_III_C"/>
</dbReference>
<dbReference type="PANTHER" id="PTHR34069">
    <property type="entry name" value="3-OXOACYL-[ACYL-CARRIER-PROTEIN] SYNTHASE 3"/>
    <property type="match status" value="1"/>
</dbReference>
<gene>
    <name evidence="5" type="ORF">ABH853_03295</name>
</gene>
<accession>A0AAU7BIQ5</accession>
<dbReference type="GO" id="GO:0044550">
    <property type="term" value="P:secondary metabolite biosynthetic process"/>
    <property type="evidence" value="ECO:0007669"/>
    <property type="project" value="TreeGrafter"/>
</dbReference>
<dbReference type="Pfam" id="PF08545">
    <property type="entry name" value="ACP_syn_III"/>
    <property type="match status" value="1"/>
</dbReference>
<evidence type="ECO:0000313" key="5">
    <source>
        <dbReference type="EMBL" id="XBG32303.1"/>
    </source>
</evidence>
<dbReference type="Pfam" id="PF08541">
    <property type="entry name" value="ACP_syn_III_C"/>
    <property type="match status" value="1"/>
</dbReference>
<evidence type="ECO:0000259" key="4">
    <source>
        <dbReference type="Pfam" id="PF08545"/>
    </source>
</evidence>
<dbReference type="EMBL" id="CP157179">
    <property type="protein sequence ID" value="XBG32303.1"/>
    <property type="molecule type" value="Genomic_DNA"/>
</dbReference>
<keyword evidence="2" id="KW-0012">Acyltransferase</keyword>
<evidence type="ECO:0000256" key="2">
    <source>
        <dbReference type="ARBA" id="ARBA00023315"/>
    </source>
</evidence>
<feature type="domain" description="Beta-ketoacyl-[acyl-carrier-protein] synthase III N-terminal" evidence="4">
    <location>
        <begin position="112"/>
        <end position="178"/>
    </location>
</feature>
<dbReference type="SUPFAM" id="SSF53901">
    <property type="entry name" value="Thiolase-like"/>
    <property type="match status" value="1"/>
</dbReference>